<dbReference type="InterPro" id="IPR009252">
    <property type="entry name" value="Cell_div_ZapB"/>
</dbReference>
<accession>A0A1M6JPN7</accession>
<keyword evidence="1 2" id="KW-0175">Coiled coil</keyword>
<evidence type="ECO:0000256" key="1">
    <source>
        <dbReference type="ARBA" id="ARBA00023054"/>
    </source>
</evidence>
<dbReference type="RefSeq" id="WP_073474970.1">
    <property type="nucleotide sequence ID" value="NZ_FQZU01000008.1"/>
</dbReference>
<evidence type="ECO:0000256" key="2">
    <source>
        <dbReference type="SAM" id="Coils"/>
    </source>
</evidence>
<evidence type="ECO:0008006" key="5">
    <source>
        <dbReference type="Google" id="ProtNLM"/>
    </source>
</evidence>
<dbReference type="GO" id="GO:0090529">
    <property type="term" value="P:cell septum assembly"/>
    <property type="evidence" value="ECO:0007669"/>
    <property type="project" value="InterPro"/>
</dbReference>
<evidence type="ECO:0000313" key="3">
    <source>
        <dbReference type="EMBL" id="SHJ48573.1"/>
    </source>
</evidence>
<organism evidence="3 4">
    <name type="scientific">Desulfatibacillum alkenivorans DSM 16219</name>
    <dbReference type="NCBI Taxonomy" id="1121393"/>
    <lineage>
        <taxon>Bacteria</taxon>
        <taxon>Pseudomonadati</taxon>
        <taxon>Thermodesulfobacteriota</taxon>
        <taxon>Desulfobacteria</taxon>
        <taxon>Desulfobacterales</taxon>
        <taxon>Desulfatibacillaceae</taxon>
        <taxon>Desulfatibacillum</taxon>
    </lineage>
</organism>
<proteinExistence type="predicted"/>
<protein>
    <recommendedName>
        <fullName evidence="5">Cell division protein ZapB</fullName>
    </recommendedName>
</protein>
<keyword evidence="4" id="KW-1185">Reference proteome</keyword>
<dbReference type="Proteomes" id="UP000183994">
    <property type="component" value="Unassembled WGS sequence"/>
</dbReference>
<dbReference type="GO" id="GO:0005737">
    <property type="term" value="C:cytoplasm"/>
    <property type="evidence" value="ECO:0007669"/>
    <property type="project" value="InterPro"/>
</dbReference>
<name>A0A1M6JPN7_9BACT</name>
<dbReference type="Gene3D" id="1.20.5.340">
    <property type="match status" value="1"/>
</dbReference>
<dbReference type="STRING" id="1121393.SAMN02745216_01728"/>
<reference evidence="4" key="1">
    <citation type="submission" date="2016-11" db="EMBL/GenBank/DDBJ databases">
        <authorList>
            <person name="Varghese N."/>
            <person name="Submissions S."/>
        </authorList>
    </citation>
    <scope>NUCLEOTIDE SEQUENCE [LARGE SCALE GENOMIC DNA]</scope>
    <source>
        <strain evidence="4">DSM 16219</strain>
    </source>
</reference>
<sequence>MDEASIFQEFDRLESKINGLIQQCETLKRHNAQLEASNNSLAEELLQKSEAEQKLVEERNLVRSRIDGLLARVNESIGTEQEQEEEYNIE</sequence>
<evidence type="ECO:0000313" key="4">
    <source>
        <dbReference type="Proteomes" id="UP000183994"/>
    </source>
</evidence>
<gene>
    <name evidence="3" type="ORF">SAMN02745216_01728</name>
</gene>
<dbReference type="GO" id="GO:0043093">
    <property type="term" value="P:FtsZ-dependent cytokinesis"/>
    <property type="evidence" value="ECO:0007669"/>
    <property type="project" value="InterPro"/>
</dbReference>
<dbReference type="EMBL" id="FQZU01000008">
    <property type="protein sequence ID" value="SHJ48573.1"/>
    <property type="molecule type" value="Genomic_DNA"/>
</dbReference>
<feature type="coiled-coil region" evidence="2">
    <location>
        <begin position="10"/>
        <end position="61"/>
    </location>
</feature>
<dbReference type="AlphaFoldDB" id="A0A1M6JPN7"/>
<dbReference type="Pfam" id="PF06005">
    <property type="entry name" value="ZapB"/>
    <property type="match status" value="1"/>
</dbReference>